<keyword evidence="10" id="KW-1185">Reference proteome</keyword>
<dbReference type="Gene3D" id="3.50.20.10">
    <property type="entry name" value="Pyruvoyl-Dependent Histidine Decarboxylase, subunit B"/>
    <property type="match status" value="1"/>
</dbReference>
<organism evidence="9 10">
    <name type="scientific">Candidatus Fervidibacter sacchari</name>
    <dbReference type="NCBI Taxonomy" id="1448929"/>
    <lineage>
        <taxon>Bacteria</taxon>
        <taxon>Candidatus Fervidibacterota</taxon>
        <taxon>Candidatus Fervidibacter</taxon>
    </lineage>
</organism>
<evidence type="ECO:0000256" key="4">
    <source>
        <dbReference type="ARBA" id="ARBA00014727"/>
    </source>
</evidence>
<keyword evidence="7" id="KW-0670">Pyruvate</keyword>
<dbReference type="SFLD" id="SFLDG01170">
    <property type="entry name" value="Pyruvoyl-dependent_arginine_de"/>
    <property type="match status" value="1"/>
</dbReference>
<evidence type="ECO:0000256" key="7">
    <source>
        <dbReference type="ARBA" id="ARBA00023317"/>
    </source>
</evidence>
<dbReference type="InterPro" id="IPR002724">
    <property type="entry name" value="Pyruvoyl-dep_arg_deCO2ase"/>
</dbReference>
<name>A0ABT2EJ83_9BACT</name>
<evidence type="ECO:0000256" key="3">
    <source>
        <dbReference type="ARBA" id="ARBA00012426"/>
    </source>
</evidence>
<sequence length="162" mass="17000">MKGSVETEVHGLTEVRKLYLVAGKAEGGTPLNAFDNALLDAGIGDVNLIKVSSIIPPGAEVVVEKPNLPKGALVPCVYAERTSDKPGERIAVALAVGIAEDGFGVVMESEGETAEEAAAKAVEMVKEAFSVRGLTLKRILQIASEHQVIRCGGVVAACVYWR</sequence>
<keyword evidence="5" id="KW-0210">Decarboxylase</keyword>
<evidence type="ECO:0000256" key="6">
    <source>
        <dbReference type="ARBA" id="ARBA00023239"/>
    </source>
</evidence>
<dbReference type="InterPro" id="IPR016105">
    <property type="entry name" value="Pyr-dep_his/arg-deCO2ase_sand"/>
</dbReference>
<comment type="caution">
    <text evidence="9">The sequence shown here is derived from an EMBL/GenBank/DDBJ whole genome shotgun (WGS) entry which is preliminary data.</text>
</comment>
<dbReference type="RefSeq" id="WP_259092604.1">
    <property type="nucleotide sequence ID" value="NZ_CP130454.1"/>
</dbReference>
<protein>
    <recommendedName>
        <fullName evidence="4">Pyruvoyl-dependent arginine decarboxylase AaxB</fullName>
        <ecNumber evidence="3">4.1.1.19</ecNumber>
    </recommendedName>
</protein>
<dbReference type="InterPro" id="IPR016104">
    <property type="entry name" value="Pyr-dep_his/arg-deCO2ase"/>
</dbReference>
<dbReference type="EMBL" id="JANUCP010000001">
    <property type="protein sequence ID" value="MCS3917895.1"/>
    <property type="molecule type" value="Genomic_DNA"/>
</dbReference>
<evidence type="ECO:0000313" key="10">
    <source>
        <dbReference type="Proteomes" id="UP001204798"/>
    </source>
</evidence>
<comment type="similarity">
    <text evidence="2">Belongs to the pyruvoyl-dependent arginine decarboxylase family.</text>
</comment>
<dbReference type="EC" id="4.1.1.19" evidence="3"/>
<dbReference type="Gene3D" id="3.30.60.30">
    <property type="match status" value="1"/>
</dbReference>
<dbReference type="HAMAP" id="MF_01404">
    <property type="entry name" value="PvlArgDC"/>
    <property type="match status" value="1"/>
</dbReference>
<dbReference type="SFLD" id="SFLDS00055">
    <property type="entry name" value="Pyruvoyl-Dependent_Histidine/A"/>
    <property type="match status" value="1"/>
</dbReference>
<dbReference type="PANTHER" id="PTHR40438:SF1">
    <property type="entry name" value="PYRUVOYL-DEPENDENT ARGININE DECARBOXYLASE"/>
    <property type="match status" value="1"/>
</dbReference>
<evidence type="ECO:0000256" key="8">
    <source>
        <dbReference type="ARBA" id="ARBA00049309"/>
    </source>
</evidence>
<dbReference type="Proteomes" id="UP001204798">
    <property type="component" value="Unassembled WGS sequence"/>
</dbReference>
<dbReference type="NCBIfam" id="TIGR00286">
    <property type="entry name" value="pyruvoyl-dependent arginine decarboxylase"/>
    <property type="match status" value="1"/>
</dbReference>
<dbReference type="Pfam" id="PF01862">
    <property type="entry name" value="PvlArgDC"/>
    <property type="match status" value="1"/>
</dbReference>
<dbReference type="SUPFAM" id="SSF56271">
    <property type="entry name" value="Pyruvoyl-dependent histidine and arginine decarboxylases"/>
    <property type="match status" value="1"/>
</dbReference>
<evidence type="ECO:0000256" key="2">
    <source>
        <dbReference type="ARBA" id="ARBA00008611"/>
    </source>
</evidence>
<dbReference type="GO" id="GO:0008792">
    <property type="term" value="F:arginine decarboxylase activity"/>
    <property type="evidence" value="ECO:0007669"/>
    <property type="project" value="UniProtKB-EC"/>
</dbReference>
<gene>
    <name evidence="9" type="ORF">M2350_000292</name>
</gene>
<evidence type="ECO:0000313" key="9">
    <source>
        <dbReference type="EMBL" id="MCS3917895.1"/>
    </source>
</evidence>
<dbReference type="SFLD" id="SFLDF00471">
    <property type="entry name" value="Pyruvoyl-dependent_arginine_de"/>
    <property type="match status" value="1"/>
</dbReference>
<keyword evidence="6 9" id="KW-0456">Lyase</keyword>
<proteinExistence type="inferred from homology"/>
<comment type="cofactor">
    <cofactor evidence="1">
        <name>pyruvate</name>
        <dbReference type="ChEBI" id="CHEBI:15361"/>
    </cofactor>
</comment>
<dbReference type="PANTHER" id="PTHR40438">
    <property type="entry name" value="PYRUVOYL-DEPENDENT ARGININE DECARBOXYLASE"/>
    <property type="match status" value="1"/>
</dbReference>
<reference evidence="9 10" key="1">
    <citation type="submission" date="2022-08" db="EMBL/GenBank/DDBJ databases">
        <title>Bacterial and archaeal communities from various locations to study Microbial Dark Matter (Phase II).</title>
        <authorList>
            <person name="Stepanauskas R."/>
        </authorList>
    </citation>
    <scope>NUCLEOTIDE SEQUENCE [LARGE SCALE GENOMIC DNA]</scope>
    <source>
        <strain evidence="9 10">PD1</strain>
    </source>
</reference>
<accession>A0ABT2EJ83</accession>
<evidence type="ECO:0000256" key="5">
    <source>
        <dbReference type="ARBA" id="ARBA00022793"/>
    </source>
</evidence>
<evidence type="ECO:0000256" key="1">
    <source>
        <dbReference type="ARBA" id="ARBA00001928"/>
    </source>
</evidence>
<comment type="catalytic activity">
    <reaction evidence="8">
        <text>L-arginine + H(+) = agmatine + CO2</text>
        <dbReference type="Rhea" id="RHEA:17641"/>
        <dbReference type="ChEBI" id="CHEBI:15378"/>
        <dbReference type="ChEBI" id="CHEBI:16526"/>
        <dbReference type="ChEBI" id="CHEBI:32682"/>
        <dbReference type="ChEBI" id="CHEBI:58145"/>
        <dbReference type="EC" id="4.1.1.19"/>
    </reaction>
</comment>